<reference evidence="1 2" key="1">
    <citation type="submission" date="2023-05" db="EMBL/GenBank/DDBJ databases">
        <title>Streptantibioticus silvisoli sp. nov., acidotolerant actinomycetes 1 from pine litter.</title>
        <authorList>
            <person name="Swiecimska M."/>
            <person name="Golinska P."/>
            <person name="Sangal V."/>
            <person name="Wachnowicz B."/>
            <person name="Goodfellow M."/>
        </authorList>
    </citation>
    <scope>NUCLEOTIDE SEQUENCE [LARGE SCALE GENOMIC DNA]</scope>
    <source>
        <strain evidence="1 2">SL54</strain>
    </source>
</reference>
<proteinExistence type="predicted"/>
<organism evidence="1 2">
    <name type="scientific">Streptantibioticus silvisoli</name>
    <dbReference type="NCBI Taxonomy" id="2705255"/>
    <lineage>
        <taxon>Bacteria</taxon>
        <taxon>Bacillati</taxon>
        <taxon>Actinomycetota</taxon>
        <taxon>Actinomycetes</taxon>
        <taxon>Kitasatosporales</taxon>
        <taxon>Streptomycetaceae</taxon>
        <taxon>Streptantibioticus</taxon>
    </lineage>
</organism>
<dbReference type="EMBL" id="JAAGKO020000020">
    <property type="protein sequence ID" value="MDI5964056.1"/>
    <property type="molecule type" value="Genomic_DNA"/>
</dbReference>
<name>A0ABT6W3G5_9ACTN</name>
<gene>
    <name evidence="1" type="ORF">POF43_015250</name>
</gene>
<evidence type="ECO:0000313" key="1">
    <source>
        <dbReference type="EMBL" id="MDI5964056.1"/>
    </source>
</evidence>
<sequence>METRRWFALLHHDESYDPKYRIQLLNEEAATRCLIHAERNDLSSPLRLMSKGTAYATLIPLVLDWGHSDAEEITQACAALSDLCWFKPFDYASYMEAATPALVQQLVGTYAAEGHRVAVAPGLVAVEYPEQEPFVFFSENFGTRQEET</sequence>
<dbReference type="Proteomes" id="UP001156398">
    <property type="component" value="Unassembled WGS sequence"/>
</dbReference>
<protein>
    <submittedName>
        <fullName evidence="1">Uncharacterized protein</fullName>
    </submittedName>
</protein>
<comment type="caution">
    <text evidence="1">The sequence shown here is derived from an EMBL/GenBank/DDBJ whole genome shotgun (WGS) entry which is preliminary data.</text>
</comment>
<evidence type="ECO:0000313" key="2">
    <source>
        <dbReference type="Proteomes" id="UP001156398"/>
    </source>
</evidence>
<keyword evidence="2" id="KW-1185">Reference proteome</keyword>
<dbReference type="RefSeq" id="WP_271321887.1">
    <property type="nucleotide sequence ID" value="NZ_JAAGKO020000020.1"/>
</dbReference>
<accession>A0ABT6W3G5</accession>